<organism evidence="2 3">
    <name type="scientific">Dermatophagoides pteronyssinus</name>
    <name type="common">European house dust mite</name>
    <dbReference type="NCBI Taxonomy" id="6956"/>
    <lineage>
        <taxon>Eukaryota</taxon>
        <taxon>Metazoa</taxon>
        <taxon>Ecdysozoa</taxon>
        <taxon>Arthropoda</taxon>
        <taxon>Chelicerata</taxon>
        <taxon>Arachnida</taxon>
        <taxon>Acari</taxon>
        <taxon>Acariformes</taxon>
        <taxon>Sarcoptiformes</taxon>
        <taxon>Astigmata</taxon>
        <taxon>Psoroptidia</taxon>
        <taxon>Analgoidea</taxon>
        <taxon>Pyroglyphidae</taxon>
        <taxon>Dermatophagoidinae</taxon>
        <taxon>Dermatophagoides</taxon>
    </lineage>
</organism>
<sequence>MSNSHIAEFDNLLYTFPDMFDSKASRNDCPNTNKPNCSLPGTTNTAELEIALSPGTESEDRRKKERKEREQ</sequence>
<reference evidence="2 3" key="2">
    <citation type="journal article" date="2022" name="Mol. Biol. Evol.">
        <title>Comparative Genomics Reveals Insights into the Divergent Evolution of Astigmatic Mites and Household Pest Adaptations.</title>
        <authorList>
            <person name="Xiong Q."/>
            <person name="Wan A.T."/>
            <person name="Liu X."/>
            <person name="Fung C.S."/>
            <person name="Xiao X."/>
            <person name="Malainual N."/>
            <person name="Hou J."/>
            <person name="Wang L."/>
            <person name="Wang M."/>
            <person name="Yang K.Y."/>
            <person name="Cui Y."/>
            <person name="Leung E.L."/>
            <person name="Nong W."/>
            <person name="Shin S.K."/>
            <person name="Au S.W."/>
            <person name="Jeong K.Y."/>
            <person name="Chew F.T."/>
            <person name="Hui J.H."/>
            <person name="Leung T.F."/>
            <person name="Tungtrongchitr A."/>
            <person name="Zhong N."/>
            <person name="Liu Z."/>
            <person name="Tsui S.K."/>
        </authorList>
    </citation>
    <scope>NUCLEOTIDE SEQUENCE [LARGE SCALE GENOMIC DNA]</scope>
    <source>
        <strain evidence="2">Derp</strain>
    </source>
</reference>
<accession>A0ABQ8JKP1</accession>
<proteinExistence type="predicted"/>
<name>A0ABQ8JKP1_DERPT</name>
<protein>
    <submittedName>
        <fullName evidence="2">Uncharacterized protein</fullName>
    </submittedName>
</protein>
<dbReference type="EMBL" id="NJHN03000033">
    <property type="protein sequence ID" value="KAH9423171.1"/>
    <property type="molecule type" value="Genomic_DNA"/>
</dbReference>
<feature type="compositionally biased region" description="Polar residues" evidence="1">
    <location>
        <begin position="28"/>
        <end position="46"/>
    </location>
</feature>
<comment type="caution">
    <text evidence="2">The sequence shown here is derived from an EMBL/GenBank/DDBJ whole genome shotgun (WGS) entry which is preliminary data.</text>
</comment>
<dbReference type="Proteomes" id="UP000887458">
    <property type="component" value="Unassembled WGS sequence"/>
</dbReference>
<keyword evidence="3" id="KW-1185">Reference proteome</keyword>
<evidence type="ECO:0000313" key="2">
    <source>
        <dbReference type="EMBL" id="KAH9423171.1"/>
    </source>
</evidence>
<feature type="compositionally biased region" description="Basic and acidic residues" evidence="1">
    <location>
        <begin position="58"/>
        <end position="71"/>
    </location>
</feature>
<feature type="region of interest" description="Disordered" evidence="1">
    <location>
        <begin position="24"/>
        <end position="71"/>
    </location>
</feature>
<evidence type="ECO:0000256" key="1">
    <source>
        <dbReference type="SAM" id="MobiDB-lite"/>
    </source>
</evidence>
<evidence type="ECO:0000313" key="3">
    <source>
        <dbReference type="Proteomes" id="UP000887458"/>
    </source>
</evidence>
<gene>
    <name evidence="2" type="ORF">DERP_015264</name>
</gene>
<reference evidence="2 3" key="1">
    <citation type="journal article" date="2018" name="J. Allergy Clin. Immunol.">
        <title>High-quality assembly of Dermatophagoides pteronyssinus genome and transcriptome reveals a wide range of novel allergens.</title>
        <authorList>
            <person name="Liu X.Y."/>
            <person name="Yang K.Y."/>
            <person name="Wang M.Q."/>
            <person name="Kwok J.S."/>
            <person name="Zeng X."/>
            <person name="Yang Z."/>
            <person name="Xiao X.J."/>
            <person name="Lau C.P."/>
            <person name="Li Y."/>
            <person name="Huang Z.M."/>
            <person name="Ba J.G."/>
            <person name="Yim A.K."/>
            <person name="Ouyang C.Y."/>
            <person name="Ngai S.M."/>
            <person name="Chan T.F."/>
            <person name="Leung E.L."/>
            <person name="Liu L."/>
            <person name="Liu Z.G."/>
            <person name="Tsui S.K."/>
        </authorList>
    </citation>
    <scope>NUCLEOTIDE SEQUENCE [LARGE SCALE GENOMIC DNA]</scope>
    <source>
        <strain evidence="2">Derp</strain>
    </source>
</reference>